<evidence type="ECO:0008006" key="3">
    <source>
        <dbReference type="Google" id="ProtNLM"/>
    </source>
</evidence>
<sequence>MGVASYELTRLDSNTFEHLANMLALKVLGSGHTGFGPGPDAGRDGYFEGTTDYPSTSENWSGTWYIQSKFHAPHLSTDPQKWLLDQINQELKAFSASDTTRRWPDNWIIITNIDPSGSAGTGSFDRAVAAVKKVRPRLAKRFHIWGGRKVLDLLALNKDIADYYAEFVTPGVVITEIYKSLLDSTAKTDEIIRYLVVSQLTDQQFTKLEQAGSSADNRPGIQQLFTDLPFAFDKRYHGMAVRTLATALAQKHIVDGQVPSLTEWKAWQRNPARARIWFVKGGPGQGKSTLTQYICQIQRAALLRSSQSFNVTPAQHSLAEDIRTKAVGDGLWPIAPRIPISVELKTFARWVGEQNSGSYRVLAYLTNYLSNELGQSIVAGTLKRAFGQGRWLFVFDGLDEVPGDVKDRVAAEVVHFVDDVLVGCKSDAAIVCTSRPQGYAGQFDVLEAATIELTSLSKDQALKCASPLLRIERSAAEGEAAVKTLKDALSSPAIAEIMTTPLQAHIMAVIVRDGGRPPDRKWQLFNTFYSVIKKREANRNLLDPLLSKILREGDRLIKTLHNRLGFELHSRAETSGGATTSLARDEFRSIVEEVVSSLQDKDVDATVAALMLAATDRLVLVSTPESGEYVRFDIRPLQEFFAAEQIYESAEPSTLIDRFRLIVGDSHWREVMHFLLSALVENQRKAELISIAAVMMDLDEGDENDIRALSRKLARGGILTARLLSEGVLEQDKRIRTLFGKCLTGLLSSLDAGVYLWTVRSDHSLNWLIDVLLTTMREQSESEALGAAVSLARLLPSSDTRCGEAKSLIRGCSSDFIAQLLEAISSPEPRKEVSISPWITSVAIEILMDGKWYEHGERAIRACIGVLSLFGPSLPQYVTFDGVGKNLTMAMHSFLATDMERRKIVRSIRFNTIEVERWEAGKELDWTKWTPTFWRAFSRSSGILKSIYLLFKFLRSRSRGDAMALFESVGGTNNLSLLPAPVRGFVDCNIARRVEDSGFSKVDRLIVPEDAREDQVIYYSHASARRNTRDAIVDNTDWEAFLEQEPQFALDVIIDTGSTSERLASLLRRRDIISAIRGTLENEWTYRYMLSKVGRIKDNFPELSDAILHELVQKADNPVLVSYYGGETAPFLMDLAWQSKLLPHVLAGCLDSVGHNRFAYRREHLPPRQQLSVWVGQYVPQVDDLRNVHRDTGQLRRIRTAARILECLHPDFQDNNPTADEIESMYELAESYWYLRGVGMVLSDAIKTADASAWRSMSKLLEVARTDYHGKSSLTNFIRGWRELALAPVTRANNPQLWV</sequence>
<dbReference type="Gene3D" id="3.40.50.300">
    <property type="entry name" value="P-loop containing nucleotide triphosphate hydrolases"/>
    <property type="match status" value="1"/>
</dbReference>
<organism evidence="1 2">
    <name type="scientific">Mesorhizobium plurifarium</name>
    <dbReference type="NCBI Taxonomy" id="69974"/>
    <lineage>
        <taxon>Bacteria</taxon>
        <taxon>Pseudomonadati</taxon>
        <taxon>Pseudomonadota</taxon>
        <taxon>Alphaproteobacteria</taxon>
        <taxon>Hyphomicrobiales</taxon>
        <taxon>Phyllobacteriaceae</taxon>
        <taxon>Mesorhizobium</taxon>
    </lineage>
</organism>
<name>A0A0K2VNP4_MESPL</name>
<dbReference type="InterPro" id="IPR027417">
    <property type="entry name" value="P-loop_NTPase"/>
</dbReference>
<evidence type="ECO:0000313" key="2">
    <source>
        <dbReference type="Proteomes" id="UP000182888"/>
    </source>
</evidence>
<evidence type="ECO:0000313" key="1">
    <source>
        <dbReference type="EMBL" id="CDX49836.1"/>
    </source>
</evidence>
<dbReference type="Proteomes" id="UP000182888">
    <property type="component" value="Unassembled WGS sequence"/>
</dbReference>
<accession>A0A0K2VNP4</accession>
<dbReference type="EMBL" id="CCND01000002">
    <property type="protein sequence ID" value="CDX49836.1"/>
    <property type="molecule type" value="Genomic_DNA"/>
</dbReference>
<dbReference type="SUPFAM" id="SSF52540">
    <property type="entry name" value="P-loop containing nucleoside triphosphate hydrolases"/>
    <property type="match status" value="1"/>
</dbReference>
<gene>
    <name evidence="1" type="ORF">MPL1032_100241</name>
</gene>
<proteinExistence type="predicted"/>
<protein>
    <recommendedName>
        <fullName evidence="3">NACHT domain-containing protein</fullName>
    </recommendedName>
</protein>
<reference evidence="2" key="1">
    <citation type="submission" date="2014-08" db="EMBL/GenBank/DDBJ databases">
        <authorList>
            <person name="Edwards T."/>
        </authorList>
    </citation>
    <scope>NUCLEOTIDE SEQUENCE [LARGE SCALE GENOMIC DNA]</scope>
</reference>